<dbReference type="InterPro" id="IPR013857">
    <property type="entry name" value="NADH-UbQ_OxRdtase-assoc_prot30"/>
</dbReference>
<sequence length="243" mass="28007">MDRNLLLSFMFTTMLLYTSNTLDNEMEGIDKTESIITDTTTTTESFEEFMLKYDLKENKSVNLTLFNFTDPNTTAFDEWFEVSDTAREEGRSIATLIPLIAQKYQSGIFFYLLSPQPDGSCFAGIDYRLNSANFSEYTGISIDLRRQGNNSGFKLFFYDNCSDLFSCPSYESFFEVTSGERQQVDLPFSTFEPYFRGERRTDLPPLNLTQLSHFGIQMYCGKYEQKHQFGPGSLEIFSITAYK</sequence>
<reference evidence="3" key="1">
    <citation type="submission" date="2004-11" db="EMBL/GenBank/DDBJ databases">
        <title>The full-length cDNA sequences of Schistosoma japonicum genes.</title>
        <authorList>
            <person name="Han Z."/>
        </authorList>
    </citation>
    <scope>NUCLEOTIDE SEQUENCE</scope>
</reference>
<evidence type="ECO:0000256" key="1">
    <source>
        <dbReference type="SAM" id="SignalP"/>
    </source>
</evidence>
<dbReference type="EMBL" id="AY815498">
    <property type="protein sequence ID" value="AAW27230.1"/>
    <property type="molecule type" value="mRNA"/>
</dbReference>
<dbReference type="InterPro" id="IPR008979">
    <property type="entry name" value="Galactose-bd-like_sf"/>
</dbReference>
<feature type="chain" id="PRO_5004254900" evidence="1">
    <location>
        <begin position="22"/>
        <end position="243"/>
    </location>
</feature>
<dbReference type="Pfam" id="PF08547">
    <property type="entry name" value="CIA30"/>
    <property type="match status" value="1"/>
</dbReference>
<evidence type="ECO:0000259" key="2">
    <source>
        <dbReference type="Pfam" id="PF08547"/>
    </source>
</evidence>
<organism evidence="3">
    <name type="scientific">Schistosoma japonicum</name>
    <name type="common">Blood fluke</name>
    <dbReference type="NCBI Taxonomy" id="6182"/>
    <lineage>
        <taxon>Eukaryota</taxon>
        <taxon>Metazoa</taxon>
        <taxon>Spiralia</taxon>
        <taxon>Lophotrochozoa</taxon>
        <taxon>Platyhelminthes</taxon>
        <taxon>Trematoda</taxon>
        <taxon>Digenea</taxon>
        <taxon>Strigeidida</taxon>
        <taxon>Schistosomatoidea</taxon>
        <taxon>Schistosomatidae</taxon>
        <taxon>Schistosoma</taxon>
    </lineage>
</organism>
<accession>Q5DAC6</accession>
<dbReference type="AlphaFoldDB" id="Q5DAC6"/>
<feature type="domain" description="NADH:ubiquinone oxidoreductase intermediate-associated protein 30" evidence="2">
    <location>
        <begin position="66"/>
        <end position="236"/>
    </location>
</feature>
<proteinExistence type="evidence at transcript level"/>
<keyword evidence="1" id="KW-0732">Signal</keyword>
<feature type="signal peptide" evidence="1">
    <location>
        <begin position="1"/>
        <end position="21"/>
    </location>
</feature>
<evidence type="ECO:0000313" key="3">
    <source>
        <dbReference type="EMBL" id="AAW27230.1"/>
    </source>
</evidence>
<reference evidence="3" key="2">
    <citation type="journal article" date="2006" name="PLoS Pathog.">
        <title>New perspectives on host-parasite interplay by comparative transcriptomic and proteomic analyses of Schistosoma japonicum.</title>
        <authorList>
            <person name="Liu F."/>
            <person name="Lu J."/>
            <person name="Hu W."/>
            <person name="Wang S.Y."/>
            <person name="Cui S.J."/>
            <person name="Chi M."/>
            <person name="Yan Q."/>
            <person name="Wang X.R."/>
            <person name="Song H.D."/>
            <person name="Xu X.N."/>
            <person name="Wang J.J."/>
            <person name="Zhang X.L."/>
            <person name="Zhang X."/>
            <person name="Wang Z.Q."/>
            <person name="Xue C.L."/>
            <person name="Brindley P.J."/>
            <person name="McManus D.P."/>
            <person name="Yang P.Y."/>
            <person name="Feng Z."/>
            <person name="Chen Z."/>
            <person name="Han Z.G."/>
        </authorList>
    </citation>
    <scope>NUCLEOTIDE SEQUENCE</scope>
</reference>
<protein>
    <submittedName>
        <fullName evidence="3">SJCHGC05576 protein</fullName>
    </submittedName>
</protein>
<name>Q5DAC6_SCHJA</name>
<dbReference type="SUPFAM" id="SSF49785">
    <property type="entry name" value="Galactose-binding domain-like"/>
    <property type="match status" value="1"/>
</dbReference>